<feature type="non-terminal residue" evidence="2">
    <location>
        <position position="99"/>
    </location>
</feature>
<sequence>LQSTVKDYSERNEALGGERASITRHFKDLKGQLTRFRANEQGRQRTLTVDAHNALDHLKEQRDRAERVMKLAIIISLSLSLSLYIYIHTYIHTHPRAER</sequence>
<feature type="non-terminal residue" evidence="2">
    <location>
        <position position="1"/>
    </location>
</feature>
<name>A0A9K3DBJ4_9EUKA</name>
<feature type="transmembrane region" description="Helical" evidence="1">
    <location>
        <begin position="68"/>
        <end position="87"/>
    </location>
</feature>
<dbReference type="Proteomes" id="UP000265618">
    <property type="component" value="Unassembled WGS sequence"/>
</dbReference>
<dbReference type="AlphaFoldDB" id="A0A9K3DBJ4"/>
<comment type="caution">
    <text evidence="2">The sequence shown here is derived from an EMBL/GenBank/DDBJ whole genome shotgun (WGS) entry which is preliminary data.</text>
</comment>
<reference evidence="2 3" key="1">
    <citation type="journal article" date="2018" name="PLoS ONE">
        <title>The draft genome of Kipferlia bialata reveals reductive genome evolution in fornicate parasites.</title>
        <authorList>
            <person name="Tanifuji G."/>
            <person name="Takabayashi S."/>
            <person name="Kume K."/>
            <person name="Takagi M."/>
            <person name="Nakayama T."/>
            <person name="Kamikawa R."/>
            <person name="Inagaki Y."/>
            <person name="Hashimoto T."/>
        </authorList>
    </citation>
    <scope>NUCLEOTIDE SEQUENCE [LARGE SCALE GENOMIC DNA]</scope>
    <source>
        <strain evidence="2">NY0173</strain>
    </source>
</reference>
<dbReference type="EMBL" id="BDIP01008234">
    <property type="protein sequence ID" value="GIQ91731.1"/>
    <property type="molecule type" value="Genomic_DNA"/>
</dbReference>
<evidence type="ECO:0000256" key="1">
    <source>
        <dbReference type="SAM" id="Phobius"/>
    </source>
</evidence>
<keyword evidence="1" id="KW-1133">Transmembrane helix</keyword>
<gene>
    <name evidence="2" type="ORF">KIPB_015108</name>
</gene>
<accession>A0A9K3DBJ4</accession>
<keyword evidence="1" id="KW-0812">Transmembrane</keyword>
<organism evidence="2 3">
    <name type="scientific">Kipferlia bialata</name>
    <dbReference type="NCBI Taxonomy" id="797122"/>
    <lineage>
        <taxon>Eukaryota</taxon>
        <taxon>Metamonada</taxon>
        <taxon>Carpediemonas-like organisms</taxon>
        <taxon>Kipferlia</taxon>
    </lineage>
</organism>
<proteinExistence type="predicted"/>
<protein>
    <submittedName>
        <fullName evidence="2">Uncharacterized protein</fullName>
    </submittedName>
</protein>
<dbReference type="OrthoDB" id="7760980at2759"/>
<evidence type="ECO:0000313" key="3">
    <source>
        <dbReference type="Proteomes" id="UP000265618"/>
    </source>
</evidence>
<evidence type="ECO:0000313" key="2">
    <source>
        <dbReference type="EMBL" id="GIQ91731.1"/>
    </source>
</evidence>
<keyword evidence="3" id="KW-1185">Reference proteome</keyword>
<keyword evidence="1" id="KW-0472">Membrane</keyword>